<accession>A0A4Q4T0G2</accession>
<sequence length="352" mass="40440">MSLVPATGVLRKLYEDAGADIEYKSSAFWQVFLQRAFYEDFYIVVCEFPPDSSRRRVDIVVRRYDQNQHTLSSFMFHECKRPGGSLKAVEEQALDAAKLAIERDNLTGVYALTTVGTRFRSWFVNVDDLKLAPLHGLETFADRQQYIDVDDPNAIELSRTIGTVKQNPPLRRAGVLPSQPLTNLDISHGEQELAGGDWGDEMFSEETASMDYPQHTHEQGVGMKYAESMDYASSAQRYQDLWQPVDTGESSAQPYQHPLQPVDAGESSMQPYQHPLPTAAGAARSEDDRKFVRVKVQREKHTFHADKYVFEGADRRKKETFEEDWRRIKYEGKKEWAYYGRRTIYISDIEIK</sequence>
<organism evidence="1 2">
    <name type="scientific">Monosporascus ibericus</name>
    <dbReference type="NCBI Taxonomy" id="155417"/>
    <lineage>
        <taxon>Eukaryota</taxon>
        <taxon>Fungi</taxon>
        <taxon>Dikarya</taxon>
        <taxon>Ascomycota</taxon>
        <taxon>Pezizomycotina</taxon>
        <taxon>Sordariomycetes</taxon>
        <taxon>Xylariomycetidae</taxon>
        <taxon>Xylariales</taxon>
        <taxon>Xylariales incertae sedis</taxon>
        <taxon>Monosporascus</taxon>
    </lineage>
</organism>
<evidence type="ECO:0000313" key="2">
    <source>
        <dbReference type="Proteomes" id="UP000293360"/>
    </source>
</evidence>
<keyword evidence="2" id="KW-1185">Reference proteome</keyword>
<reference evidence="1 2" key="1">
    <citation type="submission" date="2018-06" db="EMBL/GenBank/DDBJ databases">
        <title>Complete Genomes of Monosporascus.</title>
        <authorList>
            <person name="Robinson A.J."/>
            <person name="Natvig D.O."/>
        </authorList>
    </citation>
    <scope>NUCLEOTIDE SEQUENCE [LARGE SCALE GENOMIC DNA]</scope>
    <source>
        <strain evidence="1 2">CBS 110550</strain>
    </source>
</reference>
<protein>
    <submittedName>
        <fullName evidence="1">Uncharacterized protein</fullName>
    </submittedName>
</protein>
<dbReference type="Proteomes" id="UP000293360">
    <property type="component" value="Unassembled WGS sequence"/>
</dbReference>
<dbReference type="AlphaFoldDB" id="A0A4Q4T0G2"/>
<dbReference type="OrthoDB" id="5090566at2759"/>
<evidence type="ECO:0000313" key="1">
    <source>
        <dbReference type="EMBL" id="RYO92539.1"/>
    </source>
</evidence>
<dbReference type="EMBL" id="QJNU01000605">
    <property type="protein sequence ID" value="RYO92539.1"/>
    <property type="molecule type" value="Genomic_DNA"/>
</dbReference>
<comment type="caution">
    <text evidence="1">The sequence shown here is derived from an EMBL/GenBank/DDBJ whole genome shotgun (WGS) entry which is preliminary data.</text>
</comment>
<proteinExistence type="predicted"/>
<name>A0A4Q4T0G2_9PEZI</name>
<gene>
    <name evidence="1" type="ORF">DL764_008122</name>
</gene>